<dbReference type="EMBL" id="CAGKOT010000085">
    <property type="protein sequence ID" value="CAB5393896.1"/>
    <property type="molecule type" value="Genomic_DNA"/>
</dbReference>
<organism evidence="1 2">
    <name type="scientific">Rhizophagus irregularis</name>
    <dbReference type="NCBI Taxonomy" id="588596"/>
    <lineage>
        <taxon>Eukaryota</taxon>
        <taxon>Fungi</taxon>
        <taxon>Fungi incertae sedis</taxon>
        <taxon>Mucoromycota</taxon>
        <taxon>Glomeromycotina</taxon>
        <taxon>Glomeromycetes</taxon>
        <taxon>Glomerales</taxon>
        <taxon>Glomeraceae</taxon>
        <taxon>Rhizophagus</taxon>
    </lineage>
</organism>
<reference evidence="1" key="1">
    <citation type="submission" date="2020-05" db="EMBL/GenBank/DDBJ databases">
        <authorList>
            <person name="Rincon C."/>
            <person name="Sanders R I."/>
            <person name="Robbins C."/>
            <person name="Chaturvedi A."/>
        </authorList>
    </citation>
    <scope>NUCLEOTIDE SEQUENCE</scope>
    <source>
        <strain evidence="1">CHB12</strain>
    </source>
</reference>
<dbReference type="VEuPathDB" id="FungiDB:RhiirFUN_013694"/>
<proteinExistence type="predicted"/>
<sequence length="179" mass="20464">MICGQLGKLVRSVSKHYIADFLEDHHLDVYKQITKRKSFDHAAASANPIYQERKNIWRSVPKNLLTALKEWEEAGEPFEDDDELAFIEYKESKAYKNGERPGSFGEILRTNSADLKIRLGFTPTRMIRPGRRARLLPPESENNPIPPHIIVVNIVIKNSETKSISNSINAHDQNAKRSE</sequence>
<dbReference type="Proteomes" id="UP000684084">
    <property type="component" value="Unassembled WGS sequence"/>
</dbReference>
<dbReference type="AlphaFoldDB" id="A0A915ZXB8"/>
<comment type="caution">
    <text evidence="1">The sequence shown here is derived from an EMBL/GenBank/DDBJ whole genome shotgun (WGS) entry which is preliminary data.</text>
</comment>
<name>A0A915ZXB8_9GLOM</name>
<evidence type="ECO:0000313" key="2">
    <source>
        <dbReference type="Proteomes" id="UP000684084"/>
    </source>
</evidence>
<evidence type="ECO:0000313" key="1">
    <source>
        <dbReference type="EMBL" id="CAB5393896.1"/>
    </source>
</evidence>
<protein>
    <submittedName>
        <fullName evidence="1">Uncharacterized protein</fullName>
    </submittedName>
</protein>
<dbReference type="OrthoDB" id="2372144at2759"/>
<accession>A0A915ZXB8</accession>
<gene>
    <name evidence="1" type="ORF">CHRIB12_LOCUS23070</name>
</gene>